<dbReference type="OrthoDB" id="5967390at2759"/>
<reference evidence="11" key="3">
    <citation type="submission" date="2025-09" db="UniProtKB">
        <authorList>
            <consortium name="Ensembl"/>
        </authorList>
    </citation>
    <scope>IDENTIFICATION</scope>
</reference>
<keyword evidence="8" id="KW-0807">Transducer</keyword>
<gene>
    <name evidence="11" type="primary">OXGR1</name>
</gene>
<dbReference type="PRINTS" id="PR01157">
    <property type="entry name" value="P2YPURNOCPTR"/>
</dbReference>
<dbReference type="Gene3D" id="1.20.1070.10">
    <property type="entry name" value="Rhodopsin 7-helix transmembrane proteins"/>
    <property type="match status" value="1"/>
</dbReference>
<evidence type="ECO:0000256" key="7">
    <source>
        <dbReference type="ARBA" id="ARBA00023170"/>
    </source>
</evidence>
<protein>
    <submittedName>
        <fullName evidence="11">Oxoglutarate (alpha-ketoglutarate) receptor 1a, tandem duplicate 2</fullName>
    </submittedName>
</protein>
<dbReference type="InterPro" id="IPR017452">
    <property type="entry name" value="GPCR_Rhodpsn_7TM"/>
</dbReference>
<dbReference type="GO" id="GO:0004930">
    <property type="term" value="F:G protein-coupled receptor activity"/>
    <property type="evidence" value="ECO:0007669"/>
    <property type="project" value="UniProtKB-KW"/>
</dbReference>
<evidence type="ECO:0000256" key="1">
    <source>
        <dbReference type="ARBA" id="ARBA00004651"/>
    </source>
</evidence>
<name>A0A8C9RCJ9_SCLFO</name>
<keyword evidence="3 9" id="KW-0812">Transmembrane</keyword>
<evidence type="ECO:0000259" key="10">
    <source>
        <dbReference type="PROSITE" id="PS50262"/>
    </source>
</evidence>
<evidence type="ECO:0000256" key="9">
    <source>
        <dbReference type="SAM" id="Phobius"/>
    </source>
</evidence>
<keyword evidence="4 9" id="KW-1133">Transmembrane helix</keyword>
<evidence type="ECO:0000256" key="4">
    <source>
        <dbReference type="ARBA" id="ARBA00022989"/>
    </source>
</evidence>
<dbReference type="GeneTree" id="ENSGT01030000234621"/>
<organism evidence="11 12">
    <name type="scientific">Scleropages formosus</name>
    <name type="common">Asian bonytongue</name>
    <name type="synonym">Osteoglossum formosum</name>
    <dbReference type="NCBI Taxonomy" id="113540"/>
    <lineage>
        <taxon>Eukaryota</taxon>
        <taxon>Metazoa</taxon>
        <taxon>Chordata</taxon>
        <taxon>Craniata</taxon>
        <taxon>Vertebrata</taxon>
        <taxon>Euteleostomi</taxon>
        <taxon>Actinopterygii</taxon>
        <taxon>Neopterygii</taxon>
        <taxon>Teleostei</taxon>
        <taxon>Osteoglossocephala</taxon>
        <taxon>Osteoglossomorpha</taxon>
        <taxon>Osteoglossiformes</taxon>
        <taxon>Osteoglossidae</taxon>
        <taxon>Scleropages</taxon>
    </lineage>
</organism>
<evidence type="ECO:0000256" key="5">
    <source>
        <dbReference type="ARBA" id="ARBA00023040"/>
    </source>
</evidence>
<keyword evidence="7" id="KW-0675">Receptor</keyword>
<dbReference type="Pfam" id="PF00001">
    <property type="entry name" value="7tm_1"/>
    <property type="match status" value="1"/>
</dbReference>
<feature type="transmembrane region" description="Helical" evidence="9">
    <location>
        <begin position="155"/>
        <end position="178"/>
    </location>
</feature>
<dbReference type="Proteomes" id="UP000694397">
    <property type="component" value="Chromosome 12"/>
</dbReference>
<feature type="domain" description="G-protein coupled receptors family 1 profile" evidence="10">
    <location>
        <begin position="56"/>
        <end position="205"/>
    </location>
</feature>
<keyword evidence="5" id="KW-0297">G-protein coupled receptor</keyword>
<dbReference type="PANTHER" id="PTHR24231:SF15">
    <property type="entry name" value="2-OXOGLUTARATE RECEPTOR 1"/>
    <property type="match status" value="1"/>
</dbReference>
<dbReference type="PROSITE" id="PS50262">
    <property type="entry name" value="G_PROTEIN_RECEP_F1_2"/>
    <property type="match status" value="1"/>
</dbReference>
<evidence type="ECO:0000256" key="2">
    <source>
        <dbReference type="ARBA" id="ARBA00022475"/>
    </source>
</evidence>
<feature type="transmembrane region" description="Helical" evidence="9">
    <location>
        <begin position="44"/>
        <end position="65"/>
    </location>
</feature>
<evidence type="ECO:0000313" key="11">
    <source>
        <dbReference type="Ensembl" id="ENSSFOP00015009345.2"/>
    </source>
</evidence>
<sequence>MSILYVFRYLAFHSTIMDANSSWSNASGNCPDVDTLMKHYYLPVMYTIIFVVGFVGNIISIVIYVTKMRPWKSSSIIMLNLAITDLLYMFSLPFLVSYYIRGDSWTMGDFMCRFVRFGFHFNLYGSILFLTCLSIFRYVVVVYPLKMVQIQRKTLGCIACLVVWAISAVEIVPMLTMINMEVINNKTQFQCDDPLSIRSAEVYLG</sequence>
<keyword evidence="6 9" id="KW-0472">Membrane</keyword>
<feature type="transmembrane region" description="Helical" evidence="9">
    <location>
        <begin position="77"/>
        <end position="101"/>
    </location>
</feature>
<comment type="subcellular location">
    <subcellularLocation>
        <location evidence="1">Cell membrane</location>
        <topology evidence="1">Multi-pass membrane protein</topology>
    </subcellularLocation>
</comment>
<keyword evidence="12" id="KW-1185">Reference proteome</keyword>
<reference evidence="11" key="2">
    <citation type="submission" date="2025-08" db="UniProtKB">
        <authorList>
            <consortium name="Ensembl"/>
        </authorList>
    </citation>
    <scope>IDENTIFICATION</scope>
</reference>
<dbReference type="InterPro" id="IPR000276">
    <property type="entry name" value="GPCR_Rhodpsn"/>
</dbReference>
<dbReference type="PRINTS" id="PR00237">
    <property type="entry name" value="GPCRRHODOPSN"/>
</dbReference>
<keyword evidence="2" id="KW-1003">Cell membrane</keyword>
<accession>A0A8C9RCJ9</accession>
<feature type="transmembrane region" description="Helical" evidence="9">
    <location>
        <begin position="121"/>
        <end position="143"/>
    </location>
</feature>
<evidence type="ECO:0000256" key="8">
    <source>
        <dbReference type="ARBA" id="ARBA00023224"/>
    </source>
</evidence>
<dbReference type="Ensembl" id="ENSSFOT00015009473.2">
    <property type="protein sequence ID" value="ENSSFOP00015009345.2"/>
    <property type="gene ID" value="ENSSFOG00015006077.2"/>
</dbReference>
<proteinExistence type="predicted"/>
<dbReference type="AlphaFoldDB" id="A0A8C9RCJ9"/>
<dbReference type="GO" id="GO:0005886">
    <property type="term" value="C:plasma membrane"/>
    <property type="evidence" value="ECO:0007669"/>
    <property type="project" value="UniProtKB-SubCell"/>
</dbReference>
<dbReference type="SUPFAM" id="SSF81321">
    <property type="entry name" value="Family A G protein-coupled receptor-like"/>
    <property type="match status" value="1"/>
</dbReference>
<reference evidence="11 12" key="1">
    <citation type="submission" date="2019-04" db="EMBL/GenBank/DDBJ databases">
        <authorList>
            <consortium name="Wellcome Sanger Institute Data Sharing"/>
        </authorList>
    </citation>
    <scope>NUCLEOTIDE SEQUENCE [LARGE SCALE GENOMIC DNA]</scope>
</reference>
<dbReference type="PANTHER" id="PTHR24231">
    <property type="entry name" value="PURINOCEPTOR-RELATED G-PROTEIN COUPLED RECEPTOR"/>
    <property type="match status" value="1"/>
</dbReference>
<evidence type="ECO:0000313" key="12">
    <source>
        <dbReference type="Proteomes" id="UP000694397"/>
    </source>
</evidence>
<evidence type="ECO:0000256" key="3">
    <source>
        <dbReference type="ARBA" id="ARBA00022692"/>
    </source>
</evidence>
<evidence type="ECO:0000256" key="6">
    <source>
        <dbReference type="ARBA" id="ARBA00023136"/>
    </source>
</evidence>